<feature type="region of interest" description="Disordered" evidence="1">
    <location>
        <begin position="1"/>
        <end position="93"/>
    </location>
</feature>
<gene>
    <name evidence="2" type="ORF">P691DRAFT_803946</name>
</gene>
<feature type="compositionally biased region" description="Gly residues" evidence="1">
    <location>
        <begin position="52"/>
        <end position="61"/>
    </location>
</feature>
<evidence type="ECO:0008006" key="4">
    <source>
        <dbReference type="Google" id="ProtNLM"/>
    </source>
</evidence>
<proteinExistence type="predicted"/>
<accession>A0A9P5XBU5</accession>
<dbReference type="AlphaFoldDB" id="A0A9P5XBU5"/>
<comment type="caution">
    <text evidence="2">The sequence shown here is derived from an EMBL/GenBank/DDBJ whole genome shotgun (WGS) entry which is preliminary data.</text>
</comment>
<feature type="compositionally biased region" description="Low complexity" evidence="1">
    <location>
        <begin position="62"/>
        <end position="84"/>
    </location>
</feature>
<dbReference type="Proteomes" id="UP000807342">
    <property type="component" value="Unassembled WGS sequence"/>
</dbReference>
<name>A0A9P5XBU5_9AGAR</name>
<organism evidence="2 3">
    <name type="scientific">Macrolepiota fuliginosa MF-IS2</name>
    <dbReference type="NCBI Taxonomy" id="1400762"/>
    <lineage>
        <taxon>Eukaryota</taxon>
        <taxon>Fungi</taxon>
        <taxon>Dikarya</taxon>
        <taxon>Basidiomycota</taxon>
        <taxon>Agaricomycotina</taxon>
        <taxon>Agaricomycetes</taxon>
        <taxon>Agaricomycetidae</taxon>
        <taxon>Agaricales</taxon>
        <taxon>Agaricineae</taxon>
        <taxon>Agaricaceae</taxon>
        <taxon>Macrolepiota</taxon>
    </lineage>
</organism>
<evidence type="ECO:0000313" key="3">
    <source>
        <dbReference type="Proteomes" id="UP000807342"/>
    </source>
</evidence>
<dbReference type="EMBL" id="MU151245">
    <property type="protein sequence ID" value="KAF9446446.1"/>
    <property type="molecule type" value="Genomic_DNA"/>
</dbReference>
<dbReference type="OrthoDB" id="5988651at2759"/>
<evidence type="ECO:0000313" key="2">
    <source>
        <dbReference type="EMBL" id="KAF9446446.1"/>
    </source>
</evidence>
<sequence>MSSKKAMKPSDASRIQSTQAKSGNPTGANTFPSRSQSAAATNVNRGIVNPTGGTGGAGGNARSGSPKTTPKATPKTTPASTTSGGKSGGSSRK</sequence>
<reference evidence="2" key="1">
    <citation type="submission" date="2020-11" db="EMBL/GenBank/DDBJ databases">
        <authorList>
            <consortium name="DOE Joint Genome Institute"/>
            <person name="Ahrendt S."/>
            <person name="Riley R."/>
            <person name="Andreopoulos W."/>
            <person name="Labutti K."/>
            <person name="Pangilinan J."/>
            <person name="Ruiz-Duenas F.J."/>
            <person name="Barrasa J.M."/>
            <person name="Sanchez-Garcia M."/>
            <person name="Camarero S."/>
            <person name="Miyauchi S."/>
            <person name="Serrano A."/>
            <person name="Linde D."/>
            <person name="Babiker R."/>
            <person name="Drula E."/>
            <person name="Ayuso-Fernandez I."/>
            <person name="Pacheco R."/>
            <person name="Padilla G."/>
            <person name="Ferreira P."/>
            <person name="Barriuso J."/>
            <person name="Kellner H."/>
            <person name="Castanera R."/>
            <person name="Alfaro M."/>
            <person name="Ramirez L."/>
            <person name="Pisabarro A.G."/>
            <person name="Kuo A."/>
            <person name="Tritt A."/>
            <person name="Lipzen A."/>
            <person name="He G."/>
            <person name="Yan M."/>
            <person name="Ng V."/>
            <person name="Cullen D."/>
            <person name="Martin F."/>
            <person name="Rosso M.-N."/>
            <person name="Henrissat B."/>
            <person name="Hibbett D."/>
            <person name="Martinez A.T."/>
            <person name="Grigoriev I.V."/>
        </authorList>
    </citation>
    <scope>NUCLEOTIDE SEQUENCE</scope>
    <source>
        <strain evidence="2">MF-IS2</strain>
    </source>
</reference>
<keyword evidence="3" id="KW-1185">Reference proteome</keyword>
<evidence type="ECO:0000256" key="1">
    <source>
        <dbReference type="SAM" id="MobiDB-lite"/>
    </source>
</evidence>
<feature type="compositionally biased region" description="Polar residues" evidence="1">
    <location>
        <begin position="13"/>
        <end position="44"/>
    </location>
</feature>
<protein>
    <recommendedName>
        <fullName evidence="4">SMP domain-containing protein</fullName>
    </recommendedName>
</protein>